<evidence type="ECO:0000313" key="4">
    <source>
        <dbReference type="Proteomes" id="UP000314294"/>
    </source>
</evidence>
<feature type="region of interest" description="Disordered" evidence="1">
    <location>
        <begin position="27"/>
        <end position="62"/>
    </location>
</feature>
<gene>
    <name evidence="3" type="ORF">EYF80_014341</name>
</gene>
<feature type="transmembrane region" description="Helical" evidence="2">
    <location>
        <begin position="74"/>
        <end position="92"/>
    </location>
</feature>
<sequence>MNTFDYGQEESLPSPCILHFIKSGGESVGAAEGTSVRTGGSGPSGERRDGRLSSVSGFSSGGFTACQRVTGKDLTLVFIMWLLLSWSVYSVFTLDT</sequence>
<evidence type="ECO:0000256" key="2">
    <source>
        <dbReference type="SAM" id="Phobius"/>
    </source>
</evidence>
<keyword evidence="4" id="KW-1185">Reference proteome</keyword>
<evidence type="ECO:0000313" key="3">
    <source>
        <dbReference type="EMBL" id="TNN75529.1"/>
    </source>
</evidence>
<evidence type="ECO:0000256" key="1">
    <source>
        <dbReference type="SAM" id="MobiDB-lite"/>
    </source>
</evidence>
<dbReference type="Proteomes" id="UP000314294">
    <property type="component" value="Unassembled WGS sequence"/>
</dbReference>
<protein>
    <submittedName>
        <fullName evidence="3">Uncharacterized protein</fullName>
    </submittedName>
</protein>
<accession>A0A4Z2IBW1</accession>
<proteinExistence type="predicted"/>
<reference evidence="3 4" key="1">
    <citation type="submission" date="2019-03" db="EMBL/GenBank/DDBJ databases">
        <title>First draft genome of Liparis tanakae, snailfish: a comprehensive survey of snailfish specific genes.</title>
        <authorList>
            <person name="Kim W."/>
            <person name="Song I."/>
            <person name="Jeong J.-H."/>
            <person name="Kim D."/>
            <person name="Kim S."/>
            <person name="Ryu S."/>
            <person name="Song J.Y."/>
            <person name="Lee S.K."/>
        </authorList>
    </citation>
    <scope>NUCLEOTIDE SEQUENCE [LARGE SCALE GENOMIC DNA]</scope>
    <source>
        <tissue evidence="3">Muscle</tissue>
    </source>
</reference>
<keyword evidence="2" id="KW-0812">Transmembrane</keyword>
<feature type="compositionally biased region" description="Low complexity" evidence="1">
    <location>
        <begin position="53"/>
        <end position="62"/>
    </location>
</feature>
<dbReference type="EMBL" id="SRLO01000103">
    <property type="protein sequence ID" value="TNN75529.1"/>
    <property type="molecule type" value="Genomic_DNA"/>
</dbReference>
<keyword evidence="2" id="KW-0472">Membrane</keyword>
<dbReference type="AlphaFoldDB" id="A0A4Z2IBW1"/>
<keyword evidence="2" id="KW-1133">Transmembrane helix</keyword>
<name>A0A4Z2IBW1_9TELE</name>
<organism evidence="3 4">
    <name type="scientific">Liparis tanakae</name>
    <name type="common">Tanaka's snailfish</name>
    <dbReference type="NCBI Taxonomy" id="230148"/>
    <lineage>
        <taxon>Eukaryota</taxon>
        <taxon>Metazoa</taxon>
        <taxon>Chordata</taxon>
        <taxon>Craniata</taxon>
        <taxon>Vertebrata</taxon>
        <taxon>Euteleostomi</taxon>
        <taxon>Actinopterygii</taxon>
        <taxon>Neopterygii</taxon>
        <taxon>Teleostei</taxon>
        <taxon>Neoteleostei</taxon>
        <taxon>Acanthomorphata</taxon>
        <taxon>Eupercaria</taxon>
        <taxon>Perciformes</taxon>
        <taxon>Cottioidei</taxon>
        <taxon>Cottales</taxon>
        <taxon>Liparidae</taxon>
        <taxon>Liparis</taxon>
    </lineage>
</organism>
<comment type="caution">
    <text evidence="3">The sequence shown here is derived from an EMBL/GenBank/DDBJ whole genome shotgun (WGS) entry which is preliminary data.</text>
</comment>